<dbReference type="GO" id="GO:0042030">
    <property type="term" value="F:ATPase inhibitor activity"/>
    <property type="evidence" value="ECO:0007669"/>
    <property type="project" value="InterPro"/>
</dbReference>
<keyword evidence="8" id="KW-1185">Reference proteome</keyword>
<comment type="caution">
    <text evidence="7">The sequence shown here is derived from an EMBL/GenBank/DDBJ whole genome shotgun (WGS) entry which is preliminary data.</text>
</comment>
<keyword evidence="5" id="KW-0175">Coiled coil</keyword>
<evidence type="ECO:0000256" key="5">
    <source>
        <dbReference type="SAM" id="Coils"/>
    </source>
</evidence>
<dbReference type="Pfam" id="PF04568">
    <property type="entry name" value="IATP"/>
    <property type="match status" value="1"/>
</dbReference>
<dbReference type="GO" id="GO:0005739">
    <property type="term" value="C:mitochondrion"/>
    <property type="evidence" value="ECO:0007669"/>
    <property type="project" value="UniProtKB-SubCell"/>
</dbReference>
<gene>
    <name evidence="7" type="ORF">Rhopal_007056-T1</name>
</gene>
<feature type="region of interest" description="Disordered" evidence="6">
    <location>
        <begin position="28"/>
        <end position="47"/>
    </location>
</feature>
<evidence type="ECO:0000256" key="2">
    <source>
        <dbReference type="ARBA" id="ARBA00010901"/>
    </source>
</evidence>
<evidence type="ECO:0000256" key="1">
    <source>
        <dbReference type="ARBA" id="ARBA00004173"/>
    </source>
</evidence>
<keyword evidence="3" id="KW-0496">Mitochondrion</keyword>
<protein>
    <recommendedName>
        <fullName evidence="4">ATPase inhibitor, mitochondrial</fullName>
    </recommendedName>
</protein>
<dbReference type="InterPro" id="IPR007648">
    <property type="entry name" value="ATPase_inhibitor_mt"/>
</dbReference>
<evidence type="ECO:0000256" key="4">
    <source>
        <dbReference type="RuleBase" id="RU368087"/>
    </source>
</evidence>
<organism evidence="7 8">
    <name type="scientific">Rhodotorula paludigena</name>
    <dbReference type="NCBI Taxonomy" id="86838"/>
    <lineage>
        <taxon>Eukaryota</taxon>
        <taxon>Fungi</taxon>
        <taxon>Dikarya</taxon>
        <taxon>Basidiomycota</taxon>
        <taxon>Pucciniomycotina</taxon>
        <taxon>Microbotryomycetes</taxon>
        <taxon>Sporidiobolales</taxon>
        <taxon>Sporidiobolaceae</taxon>
        <taxon>Rhodotorula</taxon>
    </lineage>
</organism>
<dbReference type="SUPFAM" id="SSF64602">
    <property type="entry name" value="F1 ATPase inhibitor, IF1, C-terminal domain"/>
    <property type="match status" value="1"/>
</dbReference>
<name>A0AAV5GUU5_9BASI</name>
<comment type="similarity">
    <text evidence="2 4">Belongs to the ATPase inhibitor family.</text>
</comment>
<dbReference type="Gene3D" id="1.20.5.500">
    <property type="entry name" value="Single helix bin"/>
    <property type="match status" value="1"/>
</dbReference>
<feature type="coiled-coil region" evidence="5">
    <location>
        <begin position="51"/>
        <end position="92"/>
    </location>
</feature>
<comment type="function">
    <text evidence="4">Inhibits the enzyme activity of ATPase.</text>
</comment>
<reference evidence="7 8" key="1">
    <citation type="submission" date="2021-12" db="EMBL/GenBank/DDBJ databases">
        <title>High titer production of polyol ester of fatty acids by Rhodotorula paludigena BS15 towards product separation-free biomass refinery.</title>
        <authorList>
            <person name="Mano J."/>
            <person name="Ono H."/>
            <person name="Tanaka T."/>
            <person name="Naito K."/>
            <person name="Sushida H."/>
            <person name="Ike M."/>
            <person name="Tokuyasu K."/>
            <person name="Kitaoka M."/>
        </authorList>
    </citation>
    <scope>NUCLEOTIDE SEQUENCE [LARGE SCALE GENOMIC DNA]</scope>
    <source>
        <strain evidence="7 8">BS15</strain>
    </source>
</reference>
<evidence type="ECO:0000256" key="3">
    <source>
        <dbReference type="ARBA" id="ARBA00023128"/>
    </source>
</evidence>
<dbReference type="AlphaFoldDB" id="A0AAV5GUU5"/>
<comment type="subcellular location">
    <subcellularLocation>
        <location evidence="1">Mitochondrion</location>
    </subcellularLocation>
</comment>
<evidence type="ECO:0000256" key="6">
    <source>
        <dbReference type="SAM" id="MobiDB-lite"/>
    </source>
</evidence>
<dbReference type="EMBL" id="BQKY01000015">
    <property type="protein sequence ID" value="GJN93993.1"/>
    <property type="molecule type" value="Genomic_DNA"/>
</dbReference>
<evidence type="ECO:0000313" key="7">
    <source>
        <dbReference type="EMBL" id="GJN93993.1"/>
    </source>
</evidence>
<sequence>MLAAQTLRSAVRVQSRTFAVSARIASEGMPAGHSNDGFKKREQAQEANYVRQAEKEKLANLRKSIEASKAHLAELEKSHNELEKSIGKDSKQ</sequence>
<accession>A0AAV5GUU5</accession>
<proteinExistence type="inferred from homology"/>
<evidence type="ECO:0000313" key="8">
    <source>
        <dbReference type="Proteomes" id="UP001342314"/>
    </source>
</evidence>
<dbReference type="Proteomes" id="UP001342314">
    <property type="component" value="Unassembled WGS sequence"/>
</dbReference>